<dbReference type="PANTHER" id="PTHR46401:SF2">
    <property type="entry name" value="GLYCOSYLTRANSFERASE WBBK-RELATED"/>
    <property type="match status" value="1"/>
</dbReference>
<comment type="caution">
    <text evidence="4">The sequence shown here is derived from an EMBL/GenBank/DDBJ whole genome shotgun (WGS) entry which is preliminary data.</text>
</comment>
<name>A0A2M8FAR6_9BACT</name>
<dbReference type="AlphaFoldDB" id="A0A2M8FAR6"/>
<dbReference type="Pfam" id="PF13439">
    <property type="entry name" value="Glyco_transf_4"/>
    <property type="match status" value="1"/>
</dbReference>
<dbReference type="GO" id="GO:0009103">
    <property type="term" value="P:lipopolysaccharide biosynthetic process"/>
    <property type="evidence" value="ECO:0007669"/>
    <property type="project" value="TreeGrafter"/>
</dbReference>
<dbReference type="Gene3D" id="3.40.50.2000">
    <property type="entry name" value="Glycogen Phosphorylase B"/>
    <property type="match status" value="1"/>
</dbReference>
<evidence type="ECO:0000259" key="3">
    <source>
        <dbReference type="Pfam" id="PF13439"/>
    </source>
</evidence>
<dbReference type="Pfam" id="PF00534">
    <property type="entry name" value="Glycos_transf_1"/>
    <property type="match status" value="1"/>
</dbReference>
<organism evidence="4 5">
    <name type="scientific">Candidatus Magasanikbacteria bacterium CG_4_9_14_0_2_um_filter_42_11</name>
    <dbReference type="NCBI Taxonomy" id="1974643"/>
    <lineage>
        <taxon>Bacteria</taxon>
        <taxon>Candidatus Magasanikiibacteriota</taxon>
    </lineage>
</organism>
<dbReference type="CDD" id="cd03809">
    <property type="entry name" value="GT4_MtfB-like"/>
    <property type="match status" value="1"/>
</dbReference>
<evidence type="ECO:0000256" key="1">
    <source>
        <dbReference type="ARBA" id="ARBA00022679"/>
    </source>
</evidence>
<dbReference type="SUPFAM" id="SSF53756">
    <property type="entry name" value="UDP-Glycosyltransferase/glycogen phosphorylase"/>
    <property type="match status" value="1"/>
</dbReference>
<evidence type="ECO:0000313" key="5">
    <source>
        <dbReference type="Proteomes" id="UP000231456"/>
    </source>
</evidence>
<evidence type="ECO:0000259" key="2">
    <source>
        <dbReference type="Pfam" id="PF00534"/>
    </source>
</evidence>
<accession>A0A2M8FAR6</accession>
<reference evidence="5" key="1">
    <citation type="submission" date="2017-09" db="EMBL/GenBank/DDBJ databases">
        <title>Depth-based differentiation of microbial function through sediment-hosted aquifers and enrichment of novel symbionts in the deep terrestrial subsurface.</title>
        <authorList>
            <person name="Probst A.J."/>
            <person name="Ladd B."/>
            <person name="Jarett J.K."/>
            <person name="Geller-Mcgrath D.E."/>
            <person name="Sieber C.M.K."/>
            <person name="Emerson J.B."/>
            <person name="Anantharaman K."/>
            <person name="Thomas B.C."/>
            <person name="Malmstrom R."/>
            <person name="Stieglmeier M."/>
            <person name="Klingl A."/>
            <person name="Woyke T."/>
            <person name="Ryan C.M."/>
            <person name="Banfield J.F."/>
        </authorList>
    </citation>
    <scope>NUCLEOTIDE SEQUENCE [LARGE SCALE GENOMIC DNA]</scope>
</reference>
<dbReference type="EMBL" id="PFRH01000029">
    <property type="protein sequence ID" value="PJC52834.1"/>
    <property type="molecule type" value="Genomic_DNA"/>
</dbReference>
<dbReference type="GO" id="GO:0016757">
    <property type="term" value="F:glycosyltransferase activity"/>
    <property type="evidence" value="ECO:0007669"/>
    <property type="project" value="InterPro"/>
</dbReference>
<evidence type="ECO:0000313" key="4">
    <source>
        <dbReference type="EMBL" id="PJC52834.1"/>
    </source>
</evidence>
<dbReference type="InterPro" id="IPR001296">
    <property type="entry name" value="Glyco_trans_1"/>
</dbReference>
<gene>
    <name evidence="4" type="ORF">CO030_00805</name>
</gene>
<sequence length="379" mass="42759">MIIAIDARPLLTTPRTGVGEFTFELLSHLFAAQASHKYILFTNALHESALLPFAEYEHVTWVHTRIPNKLFHVSISLFGLPQLDRYVAKRAGVKKIDVWFSPNLQFTALSAETKHILTIHDLSFQKYPSFFSRKGRMWHPAVHPKKQMVAAQMILVPSEHTKRDVIQSCHKDASLVRVLTPGLCSHMSQSDGNATFREIQKKYQLPDTYLLYLGTLEPRKNIDGMLDAYQHSAYLRTKIPFIFAGAPGYKGDSYIKQIAHTHGARYIGYIDEREKQALYTHARAFIYPSMYEGFGFPVLEALACGTPVVASNRTSLSDVGSVGAILVNPLNIYQLQKAMETLVTDDTQHALLSREGKTHAARYAWDTAASKFLNIIEHI</sequence>
<protein>
    <submittedName>
        <fullName evidence="4">Uncharacterized protein</fullName>
    </submittedName>
</protein>
<dbReference type="PANTHER" id="PTHR46401">
    <property type="entry name" value="GLYCOSYLTRANSFERASE WBBK-RELATED"/>
    <property type="match status" value="1"/>
</dbReference>
<proteinExistence type="predicted"/>
<feature type="domain" description="Glycosyl transferase family 1" evidence="2">
    <location>
        <begin position="198"/>
        <end position="357"/>
    </location>
</feature>
<feature type="domain" description="Glycosyltransferase subfamily 4-like N-terminal" evidence="3">
    <location>
        <begin position="17"/>
        <end position="182"/>
    </location>
</feature>
<dbReference type="Proteomes" id="UP000231456">
    <property type="component" value="Unassembled WGS sequence"/>
</dbReference>
<dbReference type="InterPro" id="IPR028098">
    <property type="entry name" value="Glyco_trans_4-like_N"/>
</dbReference>
<keyword evidence="1" id="KW-0808">Transferase</keyword>